<proteinExistence type="predicted"/>
<name>A0A3E0WTH0_9BACI</name>
<dbReference type="Proteomes" id="UP000256488">
    <property type="component" value="Unassembled WGS sequence"/>
</dbReference>
<dbReference type="Pfam" id="PF10057">
    <property type="entry name" value="MpsC"/>
    <property type="match status" value="2"/>
</dbReference>
<dbReference type="EMBL" id="NFZX01000007">
    <property type="protein sequence ID" value="RFA36280.1"/>
    <property type="molecule type" value="Genomic_DNA"/>
</dbReference>
<evidence type="ECO:0000313" key="2">
    <source>
        <dbReference type="EMBL" id="RFA36280.1"/>
    </source>
</evidence>
<gene>
    <name evidence="2" type="ORF">CAI16_05700</name>
</gene>
<protein>
    <recommendedName>
        <fullName evidence="1">Na+-translocating membrane potential-generating system MpsC domain-containing protein</fullName>
    </recommendedName>
</protein>
<feature type="domain" description="Na+-translocating membrane potential-generating system MpsC" evidence="1">
    <location>
        <begin position="130"/>
        <end position="233"/>
    </location>
</feature>
<organism evidence="2 3">
    <name type="scientific">Virgibacillus dokdonensis</name>
    <dbReference type="NCBI Taxonomy" id="302167"/>
    <lineage>
        <taxon>Bacteria</taxon>
        <taxon>Bacillati</taxon>
        <taxon>Bacillota</taxon>
        <taxon>Bacilli</taxon>
        <taxon>Bacillales</taxon>
        <taxon>Bacillaceae</taxon>
        <taxon>Virgibacillus</taxon>
    </lineage>
</organism>
<feature type="domain" description="Na+-translocating membrane potential-generating system MpsC" evidence="1">
    <location>
        <begin position="10"/>
        <end position="112"/>
    </location>
</feature>
<reference evidence="2 3" key="1">
    <citation type="submission" date="2017-05" db="EMBL/GenBank/DDBJ databases">
        <title>Virgibacillus sp. AK90 isolated from a saltern of Kakinada, India.</title>
        <authorList>
            <person name="Gupta V."/>
            <person name="Sidhu C."/>
            <person name="Korpole S."/>
            <person name="Pinnaka A.K."/>
        </authorList>
    </citation>
    <scope>NUCLEOTIDE SEQUENCE [LARGE SCALE GENOMIC DNA]</scope>
    <source>
        <strain evidence="2 3">AK90</strain>
    </source>
</reference>
<accession>A0A3E0WTH0</accession>
<dbReference type="InterPro" id="IPR018745">
    <property type="entry name" value="MpsC"/>
</dbReference>
<sequence length="236" mass="27202">MNENVKAKAKSTEASIASATGKLLRSYFGKGPGALYVSLAHSYVTIYLKDFITPMESVLLKQKQALKIEETRDIVMEKCMPELKAMWHNEFGIQAQHIYYDWNLANKTGVIFADLKGAQLTKHFSALSSEQEAKIHQEIKRFTEKAQKAPRNIASVRLNERTIISKREDILVSIEKELISSGFEEQLRLSKRKLEKNIINRSYLESILKQRIEDLFVDWDFQQDIGYVVFILQAEK</sequence>
<evidence type="ECO:0000259" key="1">
    <source>
        <dbReference type="Pfam" id="PF10057"/>
    </source>
</evidence>
<dbReference type="AlphaFoldDB" id="A0A3E0WTH0"/>
<evidence type="ECO:0000313" key="3">
    <source>
        <dbReference type="Proteomes" id="UP000256488"/>
    </source>
</evidence>
<comment type="caution">
    <text evidence="2">The sequence shown here is derived from an EMBL/GenBank/DDBJ whole genome shotgun (WGS) entry which is preliminary data.</text>
</comment>